<evidence type="ECO:0000313" key="1">
    <source>
        <dbReference type="Proteomes" id="UP000887576"/>
    </source>
</evidence>
<evidence type="ECO:0000313" key="2">
    <source>
        <dbReference type="WBParaSite" id="JU765_v2.g20143.t2"/>
    </source>
</evidence>
<dbReference type="Proteomes" id="UP000887576">
    <property type="component" value="Unplaced"/>
</dbReference>
<accession>A0AC34QWL0</accession>
<dbReference type="WBParaSite" id="JU765_v2.g20143.t2">
    <property type="protein sequence ID" value="JU765_v2.g20143.t2"/>
    <property type="gene ID" value="JU765_v2.g20143"/>
</dbReference>
<reference evidence="2" key="1">
    <citation type="submission" date="2022-11" db="UniProtKB">
        <authorList>
            <consortium name="WormBaseParasite"/>
        </authorList>
    </citation>
    <scope>IDENTIFICATION</scope>
</reference>
<proteinExistence type="predicted"/>
<sequence>MKINAQLDQMTTNFNNFLLTNDTLSNEQVFTTILSTIYISNLPYDYDLIDCERIFGKYGRISNINLRRGYCFVKYDHTRNAEDAIRNMDGTSHLGRTINVEFTRNDKGRRSPMKHTRSNHDLSPRERHHSSRSFHDNREYDRDNHSSYHTRSYERRSPRDYRVDYKVGSSRERLSPFYDDRRETRKESSFERSKRRRYSSSSSSGKSRSPIIKQLSPSLSRSSSPPQRKVPKLGLVERLRLKAELEKRGKEIEDGEILSDIENYPVKTSRSVSTACETIHESSSTLNVCNNVKSILFDSKQNSKDDTNSFGSDFSEETDSETLKAFASPPSEREELLEDNITTKINGQDVVVVQSS</sequence>
<protein>
    <submittedName>
        <fullName evidence="2">RRM domain-containing protein</fullName>
    </submittedName>
</protein>
<name>A0AC34QWL0_9BILA</name>
<organism evidence="1 2">
    <name type="scientific">Panagrolaimus sp. JU765</name>
    <dbReference type="NCBI Taxonomy" id="591449"/>
    <lineage>
        <taxon>Eukaryota</taxon>
        <taxon>Metazoa</taxon>
        <taxon>Ecdysozoa</taxon>
        <taxon>Nematoda</taxon>
        <taxon>Chromadorea</taxon>
        <taxon>Rhabditida</taxon>
        <taxon>Tylenchina</taxon>
        <taxon>Panagrolaimomorpha</taxon>
        <taxon>Panagrolaimoidea</taxon>
        <taxon>Panagrolaimidae</taxon>
        <taxon>Panagrolaimus</taxon>
    </lineage>
</organism>